<keyword evidence="3" id="KW-1185">Reference proteome</keyword>
<dbReference type="KEGG" id="msq:BKP64_11120"/>
<dbReference type="Proteomes" id="UP000177445">
    <property type="component" value="Chromosome"/>
</dbReference>
<gene>
    <name evidence="2" type="ORF">BKP64_11120</name>
</gene>
<dbReference type="STRING" id="1874317.BKP64_11120"/>
<dbReference type="RefSeq" id="WP_070969860.1">
    <property type="nucleotide sequence ID" value="NZ_CP017715.1"/>
</dbReference>
<dbReference type="AlphaFoldDB" id="A0A1D9GM12"/>
<proteinExistence type="predicted"/>
<reference evidence="2 3" key="1">
    <citation type="submission" date="2016-10" db="EMBL/GenBank/DDBJ databases">
        <title>Marinobacter salinus sp. nov., a moderately halophilic bacterium isolated from a tidal flat environment.</title>
        <authorList>
            <person name="Park S.-J."/>
        </authorList>
    </citation>
    <scope>NUCLEOTIDE SEQUENCE [LARGE SCALE GENOMIC DNA]</scope>
    <source>
        <strain evidence="2 3">Hb8</strain>
    </source>
</reference>
<keyword evidence="1" id="KW-1133">Transmembrane helix</keyword>
<keyword evidence="1" id="KW-0472">Membrane</keyword>
<evidence type="ECO:0000313" key="2">
    <source>
        <dbReference type="EMBL" id="AOY88678.1"/>
    </source>
</evidence>
<feature type="transmembrane region" description="Helical" evidence="1">
    <location>
        <begin position="78"/>
        <end position="99"/>
    </location>
</feature>
<keyword evidence="1" id="KW-0812">Transmembrane</keyword>
<dbReference type="OrthoDB" id="9958269at2"/>
<protein>
    <recommendedName>
        <fullName evidence="4">PACE efflux transporter</fullName>
    </recommendedName>
</protein>
<evidence type="ECO:0008006" key="4">
    <source>
        <dbReference type="Google" id="ProtNLM"/>
    </source>
</evidence>
<feature type="transmembrane region" description="Helical" evidence="1">
    <location>
        <begin position="12"/>
        <end position="42"/>
    </location>
</feature>
<dbReference type="EMBL" id="CP017715">
    <property type="protein sequence ID" value="AOY88678.1"/>
    <property type="molecule type" value="Genomic_DNA"/>
</dbReference>
<organism evidence="2 3">
    <name type="scientific">Marinobacter salinus</name>
    <dbReference type="NCBI Taxonomy" id="1874317"/>
    <lineage>
        <taxon>Bacteria</taxon>
        <taxon>Pseudomonadati</taxon>
        <taxon>Pseudomonadota</taxon>
        <taxon>Gammaproteobacteria</taxon>
        <taxon>Pseudomonadales</taxon>
        <taxon>Marinobacteraceae</taxon>
        <taxon>Marinobacter</taxon>
    </lineage>
</organism>
<name>A0A1D9GM12_9GAMM</name>
<evidence type="ECO:0000313" key="3">
    <source>
        <dbReference type="Proteomes" id="UP000177445"/>
    </source>
</evidence>
<accession>A0A1D9GM12</accession>
<evidence type="ECO:0000256" key="1">
    <source>
        <dbReference type="SAM" id="Phobius"/>
    </source>
</evidence>
<sequence>MFDSLPSQLRTIVFDIFGIALATPVILLFGGITVAQAFLFAVSATVSARVWDYIYEPIWGQNAKDAWQRSKKGWISRFMNYLGFETITFLMLIPLAQHLLGMPLIPAILCSSLMIFLYVLYWAVVGWAFHYQD</sequence>
<feature type="transmembrane region" description="Helical" evidence="1">
    <location>
        <begin position="105"/>
        <end position="129"/>
    </location>
</feature>